<dbReference type="AlphaFoldDB" id="A0AAV3YXX3"/>
<dbReference type="PANTHER" id="PTHR37984">
    <property type="entry name" value="PROTEIN CBG26694"/>
    <property type="match status" value="1"/>
</dbReference>
<protein>
    <submittedName>
        <fullName evidence="1">Retrovirus-related pol polyprotein from transposon opus</fullName>
    </submittedName>
</protein>
<accession>A0AAV3YXX3</accession>
<organism evidence="1 2">
    <name type="scientific">Plakobranchus ocellatus</name>
    <dbReference type="NCBI Taxonomy" id="259542"/>
    <lineage>
        <taxon>Eukaryota</taxon>
        <taxon>Metazoa</taxon>
        <taxon>Spiralia</taxon>
        <taxon>Lophotrochozoa</taxon>
        <taxon>Mollusca</taxon>
        <taxon>Gastropoda</taxon>
        <taxon>Heterobranchia</taxon>
        <taxon>Euthyneura</taxon>
        <taxon>Panpulmonata</taxon>
        <taxon>Sacoglossa</taxon>
        <taxon>Placobranchoidea</taxon>
        <taxon>Plakobranchidae</taxon>
        <taxon>Plakobranchus</taxon>
    </lineage>
</organism>
<dbReference type="InterPro" id="IPR043128">
    <property type="entry name" value="Rev_trsase/Diguanyl_cyclase"/>
</dbReference>
<evidence type="ECO:0000313" key="1">
    <source>
        <dbReference type="EMBL" id="GFN86958.1"/>
    </source>
</evidence>
<dbReference type="SUPFAM" id="SSF56672">
    <property type="entry name" value="DNA/RNA polymerases"/>
    <property type="match status" value="1"/>
</dbReference>
<comment type="caution">
    <text evidence="1">The sequence shown here is derived from an EMBL/GenBank/DDBJ whole genome shotgun (WGS) entry which is preliminary data.</text>
</comment>
<dbReference type="Gene3D" id="3.10.10.10">
    <property type="entry name" value="HIV Type 1 Reverse Transcriptase, subunit A, domain 1"/>
    <property type="match status" value="1"/>
</dbReference>
<evidence type="ECO:0000313" key="2">
    <source>
        <dbReference type="Proteomes" id="UP000735302"/>
    </source>
</evidence>
<dbReference type="Proteomes" id="UP000735302">
    <property type="component" value="Unassembled WGS sequence"/>
</dbReference>
<gene>
    <name evidence="1" type="ORF">PoB_001346400</name>
</gene>
<dbReference type="InterPro" id="IPR043502">
    <property type="entry name" value="DNA/RNA_pol_sf"/>
</dbReference>
<sequence>MGVIEKATGPTPWVSPLVIVPKPKNPDEIRVCVDMRAPNTAIRRERHSTPTLNELSTTLADAKYFSKLDLNQGYHQFELMKSHATSPHLLHTEDCTATND</sequence>
<dbReference type="PANTHER" id="PTHR37984:SF11">
    <property type="entry name" value="INTEGRASE CATALYTIC DOMAIN-CONTAINING PROTEIN"/>
    <property type="match status" value="1"/>
</dbReference>
<dbReference type="InterPro" id="IPR050951">
    <property type="entry name" value="Retrovirus_Pol_polyprotein"/>
</dbReference>
<name>A0AAV3YXX3_9GAST</name>
<reference evidence="1 2" key="1">
    <citation type="journal article" date="2021" name="Elife">
        <title>Chloroplast acquisition without the gene transfer in kleptoplastic sea slugs, Plakobranchus ocellatus.</title>
        <authorList>
            <person name="Maeda T."/>
            <person name="Takahashi S."/>
            <person name="Yoshida T."/>
            <person name="Shimamura S."/>
            <person name="Takaki Y."/>
            <person name="Nagai Y."/>
            <person name="Toyoda A."/>
            <person name="Suzuki Y."/>
            <person name="Arimoto A."/>
            <person name="Ishii H."/>
            <person name="Satoh N."/>
            <person name="Nishiyama T."/>
            <person name="Hasebe M."/>
            <person name="Maruyama T."/>
            <person name="Minagawa J."/>
            <person name="Obokata J."/>
            <person name="Shigenobu S."/>
        </authorList>
    </citation>
    <scope>NUCLEOTIDE SEQUENCE [LARGE SCALE GENOMIC DNA]</scope>
</reference>
<proteinExistence type="predicted"/>
<dbReference type="EMBL" id="BLXT01001637">
    <property type="protein sequence ID" value="GFN86958.1"/>
    <property type="molecule type" value="Genomic_DNA"/>
</dbReference>
<dbReference type="Gene3D" id="3.30.70.270">
    <property type="match status" value="1"/>
</dbReference>
<keyword evidence="2" id="KW-1185">Reference proteome</keyword>